<organism evidence="1 2">
    <name type="scientific">Methylophilus medardicus</name>
    <dbReference type="NCBI Taxonomy" id="2588534"/>
    <lineage>
        <taxon>Bacteria</taxon>
        <taxon>Pseudomonadati</taxon>
        <taxon>Pseudomonadota</taxon>
        <taxon>Betaproteobacteria</taxon>
        <taxon>Nitrosomonadales</taxon>
        <taxon>Methylophilaceae</taxon>
        <taxon>Methylophilus</taxon>
    </lineage>
</organism>
<keyword evidence="2" id="KW-1185">Reference proteome</keyword>
<dbReference type="AlphaFoldDB" id="A0A5B8CSM7"/>
<gene>
    <name evidence="1" type="ORF">FIU01_06195</name>
</gene>
<reference evidence="2" key="1">
    <citation type="journal article" date="2019" name="ISME J.">
        <title>Evolution in action: habitat transition from sediment to the pelagial leads to genome streamlining in Methylophilaceae.</title>
        <authorList>
            <person name="Salcher M."/>
            <person name="Schaefle D."/>
            <person name="Kaspar M."/>
            <person name="Neuenschwander S.M."/>
            <person name="Ghai R."/>
        </authorList>
    </citation>
    <scope>NUCLEOTIDE SEQUENCE [LARGE SCALE GENOMIC DNA]</scope>
    <source>
        <strain evidence="2">MMS-M-51</strain>
    </source>
</reference>
<name>A0A5B8CSM7_9PROT</name>
<evidence type="ECO:0000313" key="1">
    <source>
        <dbReference type="EMBL" id="QDC44150.1"/>
    </source>
</evidence>
<dbReference type="RefSeq" id="WP_140003485.1">
    <property type="nucleotide sequence ID" value="NZ_CP040946.1"/>
</dbReference>
<dbReference type="KEGG" id="mmec:FIU01_06195"/>
<accession>A0A5B8CSM7</accession>
<proteinExistence type="predicted"/>
<evidence type="ECO:0000313" key="2">
    <source>
        <dbReference type="Proteomes" id="UP000311008"/>
    </source>
</evidence>
<dbReference type="EMBL" id="CP040946">
    <property type="protein sequence ID" value="QDC44150.1"/>
    <property type="molecule type" value="Genomic_DNA"/>
</dbReference>
<dbReference type="Proteomes" id="UP000311008">
    <property type="component" value="Chromosome"/>
</dbReference>
<dbReference type="OrthoDB" id="8559696at2"/>
<sequence>MKTLPIEELRELLAAVSRHGDWHLLEIETDLQQTAFLLDEAIEKLSGSFMTVYAQLQEQQAAVQLLVEAGKLQPEEMQQLQVYQDNIGQEVNKVVTGMQFQDMTNQLLQRTIHRVNGLKELLHELSSHQFPMAAEDEHEEIGRFIMQLNQNFDQGSQHLTGHLRKSVNQQDLATGDIDLF</sequence>
<dbReference type="SUPFAM" id="SSF75708">
    <property type="entry name" value="Chemotaxis phosphatase CheZ"/>
    <property type="match status" value="1"/>
</dbReference>
<protein>
    <submittedName>
        <fullName evidence="1">Chemotaxis protein</fullName>
    </submittedName>
</protein>